<sequence>MKVFITAALTIDLGKERWECAACGHDLGSARENYKKGLLVRDRAPEEIHAPILDPARYEFTFAPDGDWCRILEYCCPSCGRLAEVEYLPPGHPPAHDIELDIDALKAQWAKREPLAAPVLGPDFVAPPHSHSH</sequence>
<dbReference type="OrthoDB" id="8688459at2"/>
<accession>A7HS88</accession>
<protein>
    <submittedName>
        <fullName evidence="1">Acetone carboxylase gamma subunit</fullName>
    </submittedName>
</protein>
<dbReference type="Proteomes" id="UP000006377">
    <property type="component" value="Chromosome"/>
</dbReference>
<name>A7HS88_PARL1</name>
<dbReference type="InterPro" id="IPR016750">
    <property type="entry name" value="Aceto_COase_bsu/gsu"/>
</dbReference>
<dbReference type="eggNOG" id="COG4647">
    <property type="taxonomic scope" value="Bacteria"/>
</dbReference>
<dbReference type="HOGENOM" id="CLU_153790_0_0_5"/>
<dbReference type="Pfam" id="PF08882">
    <property type="entry name" value="Acetone_carb_G"/>
    <property type="match status" value="1"/>
</dbReference>
<dbReference type="KEGG" id="pla:Plav_1150"/>
<dbReference type="EMBL" id="CP000774">
    <property type="protein sequence ID" value="ABS62771.1"/>
    <property type="molecule type" value="Genomic_DNA"/>
</dbReference>
<organism evidence="1 2">
    <name type="scientific">Parvibaculum lavamentivorans (strain DS-1 / DSM 13023 / NCIMB 13966)</name>
    <dbReference type="NCBI Taxonomy" id="402881"/>
    <lineage>
        <taxon>Bacteria</taxon>
        <taxon>Pseudomonadati</taxon>
        <taxon>Pseudomonadota</taxon>
        <taxon>Alphaproteobacteria</taxon>
        <taxon>Hyphomicrobiales</taxon>
        <taxon>Parvibaculaceae</taxon>
        <taxon>Parvibaculum</taxon>
    </lineage>
</organism>
<evidence type="ECO:0000313" key="1">
    <source>
        <dbReference type="EMBL" id="ABS62771.1"/>
    </source>
</evidence>
<keyword evidence="2" id="KW-1185">Reference proteome</keyword>
<proteinExistence type="predicted"/>
<dbReference type="RefSeq" id="WP_012110036.1">
    <property type="nucleotide sequence ID" value="NC_009719.1"/>
</dbReference>
<evidence type="ECO:0000313" key="2">
    <source>
        <dbReference type="Proteomes" id="UP000006377"/>
    </source>
</evidence>
<dbReference type="AlphaFoldDB" id="A7HS88"/>
<dbReference type="STRING" id="402881.Plav_1150"/>
<gene>
    <name evidence="1" type="ordered locus">Plav_1150</name>
</gene>
<reference evidence="1 2" key="1">
    <citation type="journal article" date="2011" name="Stand. Genomic Sci.">
        <title>Complete genome sequence of Parvibaculum lavamentivorans type strain (DS-1(T)).</title>
        <authorList>
            <person name="Schleheck D."/>
            <person name="Weiss M."/>
            <person name="Pitluck S."/>
            <person name="Bruce D."/>
            <person name="Land M.L."/>
            <person name="Han S."/>
            <person name="Saunders E."/>
            <person name="Tapia R."/>
            <person name="Detter C."/>
            <person name="Brettin T."/>
            <person name="Han J."/>
            <person name="Woyke T."/>
            <person name="Goodwin L."/>
            <person name="Pennacchio L."/>
            <person name="Nolan M."/>
            <person name="Cook A.M."/>
            <person name="Kjelleberg S."/>
            <person name="Thomas T."/>
        </authorList>
    </citation>
    <scope>NUCLEOTIDE SEQUENCE [LARGE SCALE GENOMIC DNA]</scope>
    <source>
        <strain evidence="2">DS-1 / DSM 13023 / NCIMB 13966</strain>
    </source>
</reference>